<name>A0A6J4SHF3_9ACTN</name>
<feature type="chain" id="PRO_5026953715" evidence="2">
    <location>
        <begin position="25"/>
        <end position="273"/>
    </location>
</feature>
<evidence type="ECO:0000313" key="3">
    <source>
        <dbReference type="EMBL" id="CAA9492381.1"/>
    </source>
</evidence>
<sequence>MTRTRSVLVASGVLAVGISGLAGAATNEALREGVRNGTATRETQIISNNGATNGPTGGFATRQSNKSSTGGGAIYGCRANSARSSEPCLRANNLSSGKAFEFSATTGAVAGSIDFQDGGDDKKPLTTNATGVATGLNADRVDGQSASEIAASAKTRWLLVNGAGQIESQSGGFTVLDAYVTNANVYINAGEDLTDNGITATLATANQGVTPAQGSSGEVTASRCQIPGVVECAPANAKNVNAFVVTPRNSDGTATDGSAANPRKRFYVQITEE</sequence>
<feature type="region of interest" description="Disordered" evidence="1">
    <location>
        <begin position="47"/>
        <end position="70"/>
    </location>
</feature>
<feature type="signal peptide" evidence="2">
    <location>
        <begin position="1"/>
        <end position="24"/>
    </location>
</feature>
<keyword evidence="2" id="KW-0732">Signal</keyword>
<gene>
    <name evidence="3" type="ORF">AVDCRST_MAG38-2721</name>
</gene>
<protein>
    <submittedName>
        <fullName evidence="3">Uncharacterized protein</fullName>
    </submittedName>
</protein>
<dbReference type="AlphaFoldDB" id="A0A6J4SHF3"/>
<dbReference type="EMBL" id="CADCVJ010000222">
    <property type="protein sequence ID" value="CAA9492381.1"/>
    <property type="molecule type" value="Genomic_DNA"/>
</dbReference>
<reference evidence="3" key="1">
    <citation type="submission" date="2020-02" db="EMBL/GenBank/DDBJ databases">
        <authorList>
            <person name="Meier V. D."/>
        </authorList>
    </citation>
    <scope>NUCLEOTIDE SEQUENCE</scope>
    <source>
        <strain evidence="3">AVDCRST_MAG38</strain>
    </source>
</reference>
<organism evidence="3">
    <name type="scientific">uncultured Solirubrobacteraceae bacterium</name>
    <dbReference type="NCBI Taxonomy" id="1162706"/>
    <lineage>
        <taxon>Bacteria</taxon>
        <taxon>Bacillati</taxon>
        <taxon>Actinomycetota</taxon>
        <taxon>Thermoleophilia</taxon>
        <taxon>Solirubrobacterales</taxon>
        <taxon>Solirubrobacteraceae</taxon>
        <taxon>environmental samples</taxon>
    </lineage>
</organism>
<accession>A0A6J4SHF3</accession>
<proteinExistence type="predicted"/>
<evidence type="ECO:0000256" key="2">
    <source>
        <dbReference type="SAM" id="SignalP"/>
    </source>
</evidence>
<evidence type="ECO:0000256" key="1">
    <source>
        <dbReference type="SAM" id="MobiDB-lite"/>
    </source>
</evidence>